<organism evidence="1">
    <name type="scientific">Rhizophora mucronata</name>
    <name type="common">Asiatic mangrove</name>
    <dbReference type="NCBI Taxonomy" id="61149"/>
    <lineage>
        <taxon>Eukaryota</taxon>
        <taxon>Viridiplantae</taxon>
        <taxon>Streptophyta</taxon>
        <taxon>Embryophyta</taxon>
        <taxon>Tracheophyta</taxon>
        <taxon>Spermatophyta</taxon>
        <taxon>Magnoliopsida</taxon>
        <taxon>eudicotyledons</taxon>
        <taxon>Gunneridae</taxon>
        <taxon>Pentapetalae</taxon>
        <taxon>rosids</taxon>
        <taxon>fabids</taxon>
        <taxon>Malpighiales</taxon>
        <taxon>Rhizophoraceae</taxon>
        <taxon>Rhizophora</taxon>
    </lineage>
</organism>
<name>A0A2P2N388_RHIMU</name>
<accession>A0A2P2N388</accession>
<dbReference type="EMBL" id="GGEC01056445">
    <property type="protein sequence ID" value="MBX36929.1"/>
    <property type="molecule type" value="Transcribed_RNA"/>
</dbReference>
<reference evidence="1" key="1">
    <citation type="submission" date="2018-02" db="EMBL/GenBank/DDBJ databases">
        <title>Rhizophora mucronata_Transcriptome.</title>
        <authorList>
            <person name="Meera S.P."/>
            <person name="Sreeshan A."/>
            <person name="Augustine A."/>
        </authorList>
    </citation>
    <scope>NUCLEOTIDE SEQUENCE</scope>
    <source>
        <tissue evidence="1">Leaf</tissue>
    </source>
</reference>
<protein>
    <submittedName>
        <fullName evidence="1">Uncharacterized protein</fullName>
    </submittedName>
</protein>
<sequence length="50" mass="5915">MTMNYSNRFEILDDSIILMKGCKPIEDALNQPNLYNLIETKLETKVRLKR</sequence>
<proteinExistence type="predicted"/>
<evidence type="ECO:0000313" key="1">
    <source>
        <dbReference type="EMBL" id="MBX36929.1"/>
    </source>
</evidence>
<dbReference type="AlphaFoldDB" id="A0A2P2N388"/>